<evidence type="ECO:0000259" key="2">
    <source>
        <dbReference type="Pfam" id="PF01926"/>
    </source>
</evidence>
<evidence type="ECO:0000313" key="3">
    <source>
        <dbReference type="EMBL" id="PUU74173.1"/>
    </source>
</evidence>
<dbReference type="InterPro" id="IPR006073">
    <property type="entry name" value="GTP-bd"/>
</dbReference>
<dbReference type="AlphaFoldDB" id="A0A2T6ZFB7"/>
<reference evidence="3 4" key="1">
    <citation type="submission" date="2017-04" db="EMBL/GenBank/DDBJ databases">
        <title>Draft genome sequence of Tuber borchii Vittad., a whitish edible truffle.</title>
        <authorList>
            <consortium name="DOE Joint Genome Institute"/>
            <person name="Murat C."/>
            <person name="Kuo A."/>
            <person name="Barry K.W."/>
            <person name="Clum A."/>
            <person name="Dockter R.B."/>
            <person name="Fauchery L."/>
            <person name="Iotti M."/>
            <person name="Kohler A."/>
            <person name="Labutti K."/>
            <person name="Lindquist E.A."/>
            <person name="Lipzen A."/>
            <person name="Ohm R.A."/>
            <person name="Wang M."/>
            <person name="Grigoriev I.V."/>
            <person name="Zambonelli A."/>
            <person name="Martin F.M."/>
        </authorList>
    </citation>
    <scope>NUCLEOTIDE SEQUENCE [LARGE SCALE GENOMIC DNA]</scope>
    <source>
        <strain evidence="3 4">Tbo3840</strain>
    </source>
</reference>
<dbReference type="Pfam" id="PF01926">
    <property type="entry name" value="MMR_HSR1"/>
    <property type="match status" value="1"/>
</dbReference>
<sequence length="440" mass="50108">MPTTNTEHVSTIPPKDSLGTEIIIALMGVTGKIQSLLEPCIRWLRRATGSGKSYFVREVSGNSEVEVSGDLYSCTSKVKSYSFEYGGARITLVDTPGFNDTNRSDMEVLKEITDWTSESYRKERLLSGIIYLHPITHTRLEGSALKNLRMFRNLCGQKVLGNVFLTTTQWSNVNLREAELRENRLRSQDFWGGLIGKGATLQRFHGTRESGLELIHKLMSNIPKPLDIQDQIVKQNMTLLETSAGKCINEELIAQEKRHKEEVESLEKERQEAINAKDDEMNKILAEEQAKVQKKLEKAAAEKKLLAELHAAEVRKREEEERKRQEEMARREKSVIAVATEDISVIAHIHTFLGGYLTRGRWIFDINNHEEFESNTFAVEIQYHVKILSGVEIPVKTLRELSGEGMGKSNYIFVGEVRYVCKSRTPIKRGGRHFVIFRKG</sequence>
<keyword evidence="1" id="KW-0175">Coiled coil</keyword>
<comment type="caution">
    <text evidence="3">The sequence shown here is derived from an EMBL/GenBank/DDBJ whole genome shotgun (WGS) entry which is preliminary data.</text>
</comment>
<feature type="domain" description="G" evidence="2">
    <location>
        <begin position="48"/>
        <end position="104"/>
    </location>
</feature>
<dbReference type="GO" id="GO:0005525">
    <property type="term" value="F:GTP binding"/>
    <property type="evidence" value="ECO:0007669"/>
    <property type="project" value="InterPro"/>
</dbReference>
<organism evidence="3 4">
    <name type="scientific">Tuber borchii</name>
    <name type="common">White truffle</name>
    <dbReference type="NCBI Taxonomy" id="42251"/>
    <lineage>
        <taxon>Eukaryota</taxon>
        <taxon>Fungi</taxon>
        <taxon>Dikarya</taxon>
        <taxon>Ascomycota</taxon>
        <taxon>Pezizomycotina</taxon>
        <taxon>Pezizomycetes</taxon>
        <taxon>Pezizales</taxon>
        <taxon>Tuberaceae</taxon>
        <taxon>Tuber</taxon>
    </lineage>
</organism>
<accession>A0A2T6ZFB7</accession>
<dbReference type="SUPFAM" id="SSF52540">
    <property type="entry name" value="P-loop containing nucleoside triphosphate hydrolases"/>
    <property type="match status" value="1"/>
</dbReference>
<protein>
    <recommendedName>
        <fullName evidence="2">G domain-containing protein</fullName>
    </recommendedName>
</protein>
<dbReference type="OrthoDB" id="428577at2759"/>
<keyword evidence="4" id="KW-1185">Reference proteome</keyword>
<dbReference type="Gene3D" id="3.40.50.300">
    <property type="entry name" value="P-loop containing nucleotide triphosphate hydrolases"/>
    <property type="match status" value="1"/>
</dbReference>
<dbReference type="InterPro" id="IPR027417">
    <property type="entry name" value="P-loop_NTPase"/>
</dbReference>
<name>A0A2T6ZFB7_TUBBO</name>
<dbReference type="Proteomes" id="UP000244722">
    <property type="component" value="Unassembled WGS sequence"/>
</dbReference>
<proteinExistence type="predicted"/>
<gene>
    <name evidence="3" type="ORF">B9Z19DRAFT_1001545</name>
</gene>
<evidence type="ECO:0000256" key="1">
    <source>
        <dbReference type="SAM" id="Coils"/>
    </source>
</evidence>
<evidence type="ECO:0000313" key="4">
    <source>
        <dbReference type="Proteomes" id="UP000244722"/>
    </source>
</evidence>
<dbReference type="STRING" id="42251.A0A2T6ZFB7"/>
<feature type="coiled-coil region" evidence="1">
    <location>
        <begin position="249"/>
        <end position="335"/>
    </location>
</feature>
<dbReference type="EMBL" id="NESQ01000319">
    <property type="protein sequence ID" value="PUU74173.1"/>
    <property type="molecule type" value="Genomic_DNA"/>
</dbReference>